<accession>A0A5J4PMG1</accession>
<dbReference type="EMBL" id="SNRW01049968">
    <property type="protein sequence ID" value="KAA6310048.1"/>
    <property type="molecule type" value="Genomic_DNA"/>
</dbReference>
<dbReference type="Pfam" id="PF19263">
    <property type="entry name" value="DUF5906"/>
    <property type="match status" value="1"/>
</dbReference>
<name>A0A5J4PMG1_9EUKA</name>
<organism evidence="2 3">
    <name type="scientific">Streblomastix strix</name>
    <dbReference type="NCBI Taxonomy" id="222440"/>
    <lineage>
        <taxon>Eukaryota</taxon>
        <taxon>Metamonada</taxon>
        <taxon>Preaxostyla</taxon>
        <taxon>Oxymonadida</taxon>
        <taxon>Streblomastigidae</taxon>
        <taxon>Streblomastix</taxon>
    </lineage>
</organism>
<feature type="non-terminal residue" evidence="2">
    <location>
        <position position="1"/>
    </location>
</feature>
<evidence type="ECO:0000313" key="3">
    <source>
        <dbReference type="Proteomes" id="UP000324800"/>
    </source>
</evidence>
<dbReference type="Proteomes" id="UP000324800">
    <property type="component" value="Unassembled WGS sequence"/>
</dbReference>
<evidence type="ECO:0000313" key="2">
    <source>
        <dbReference type="EMBL" id="KAA6310048.1"/>
    </source>
</evidence>
<dbReference type="InterPro" id="IPR045455">
    <property type="entry name" value="NrS-1_pol-like_helicase"/>
</dbReference>
<gene>
    <name evidence="2" type="ORF">EZS28_056385</name>
</gene>
<dbReference type="InterPro" id="IPR027417">
    <property type="entry name" value="P-loop_NTPase"/>
</dbReference>
<feature type="domain" description="NrS-1 polymerase-like helicase" evidence="1">
    <location>
        <begin position="66"/>
        <end position="122"/>
    </location>
</feature>
<protein>
    <recommendedName>
        <fullName evidence="1">NrS-1 polymerase-like helicase domain-containing protein</fullName>
    </recommendedName>
</protein>
<proteinExistence type="predicted"/>
<dbReference type="SUPFAM" id="SSF52540">
    <property type="entry name" value="P-loop containing nucleoside triphosphate hydrolases"/>
    <property type="match status" value="1"/>
</dbReference>
<evidence type="ECO:0000259" key="1">
    <source>
        <dbReference type="Pfam" id="PF19263"/>
    </source>
</evidence>
<dbReference type="Gene3D" id="3.40.50.300">
    <property type="entry name" value="P-loop containing nucleotide triphosphate hydrolases"/>
    <property type="match status" value="1"/>
</dbReference>
<dbReference type="AlphaFoldDB" id="A0A5J4PMG1"/>
<feature type="non-terminal residue" evidence="2">
    <location>
        <position position="131"/>
    </location>
</feature>
<sequence>KNLKLWSLFQECAGVFRLRDISFISDDKDVFSIFQGWKHKQLQTTSSATKSLEEFRIKTRVAIVIRGVQGTGKNTFTDVLCDLMAGYSAKNITDIEEITGNFNAVIENKSLIVLNELKNFTEQRALNSNAL</sequence>
<reference evidence="2 3" key="1">
    <citation type="submission" date="2019-03" db="EMBL/GenBank/DDBJ databases">
        <title>Single cell metagenomics reveals metabolic interactions within the superorganism composed of flagellate Streblomastix strix and complex community of Bacteroidetes bacteria on its surface.</title>
        <authorList>
            <person name="Treitli S.C."/>
            <person name="Kolisko M."/>
            <person name="Husnik F."/>
            <person name="Keeling P."/>
            <person name="Hampl V."/>
        </authorList>
    </citation>
    <scope>NUCLEOTIDE SEQUENCE [LARGE SCALE GENOMIC DNA]</scope>
    <source>
        <strain evidence="2">ST1C</strain>
    </source>
</reference>
<comment type="caution">
    <text evidence="2">The sequence shown here is derived from an EMBL/GenBank/DDBJ whole genome shotgun (WGS) entry which is preliminary data.</text>
</comment>